<dbReference type="GO" id="GO:0006259">
    <property type="term" value="P:DNA metabolic process"/>
    <property type="evidence" value="ECO:0007669"/>
    <property type="project" value="UniProtKB-ARBA"/>
</dbReference>
<organism evidence="4 5">
    <name type="scientific">Pseudomonas frederiksbergensis</name>
    <dbReference type="NCBI Taxonomy" id="104087"/>
    <lineage>
        <taxon>Bacteria</taxon>
        <taxon>Pseudomonadati</taxon>
        <taxon>Pseudomonadota</taxon>
        <taxon>Gammaproteobacteria</taxon>
        <taxon>Pseudomonadales</taxon>
        <taxon>Pseudomonadaceae</taxon>
        <taxon>Pseudomonas</taxon>
    </lineage>
</organism>
<gene>
    <name evidence="4" type="ORF">BK665_02020</name>
</gene>
<evidence type="ECO:0000259" key="3">
    <source>
        <dbReference type="SMART" id="SM00479"/>
    </source>
</evidence>
<feature type="domain" description="Exonuclease" evidence="3">
    <location>
        <begin position="7"/>
        <end position="182"/>
    </location>
</feature>
<name>A0A423KSQ4_9PSED</name>
<dbReference type="InterPro" id="IPR013520">
    <property type="entry name" value="Ribonucl_H"/>
</dbReference>
<comment type="caution">
    <text evidence="4">The sequence shown here is derived from an EMBL/GenBank/DDBJ whole genome shotgun (WGS) entry which is preliminary data.</text>
</comment>
<dbReference type="SMART" id="SM00479">
    <property type="entry name" value="EXOIII"/>
    <property type="match status" value="1"/>
</dbReference>
<protein>
    <submittedName>
        <fullName evidence="4">DNA polymerase III subunit epsilon</fullName>
    </submittedName>
</protein>
<evidence type="ECO:0000313" key="4">
    <source>
        <dbReference type="EMBL" id="RON58733.1"/>
    </source>
</evidence>
<keyword evidence="1" id="KW-0540">Nuclease</keyword>
<dbReference type="SUPFAM" id="SSF53098">
    <property type="entry name" value="Ribonuclease H-like"/>
    <property type="match status" value="1"/>
</dbReference>
<dbReference type="EMBL" id="MOBP01000001">
    <property type="protein sequence ID" value="RON58733.1"/>
    <property type="molecule type" value="Genomic_DNA"/>
</dbReference>
<evidence type="ECO:0000313" key="5">
    <source>
        <dbReference type="Proteomes" id="UP000283627"/>
    </source>
</evidence>
<sequence>MSQKREVFISVDIETAGPVVSEHSMLTVGACLAYQPEIEFTVMLKPITDRALKAALDVSGLTLEQAEKDGLPPAEAMAKFADWIAENVPENCSPVFVGLNAPFDWSFVNYYFLKYHGENPFGFTALDIKALFMGATGCSWYDTKSSSIDKNVLPSLQGDHDALNDAKYQAELFRLVHEKVSDASPVKA</sequence>
<dbReference type="GO" id="GO:0004527">
    <property type="term" value="F:exonuclease activity"/>
    <property type="evidence" value="ECO:0007669"/>
    <property type="project" value="UniProtKB-KW"/>
</dbReference>
<dbReference type="AlphaFoldDB" id="A0A423KSQ4"/>
<keyword evidence="2" id="KW-0378">Hydrolase</keyword>
<reference evidence="4 5" key="1">
    <citation type="submission" date="2016-10" db="EMBL/GenBank/DDBJ databases">
        <title>Comparative genome analysis of multiple Pseudomonas spp. focuses on biocontrol and plant growth promoting traits.</title>
        <authorList>
            <person name="Tao X.-Y."/>
            <person name="Taylor C.G."/>
        </authorList>
    </citation>
    <scope>NUCLEOTIDE SEQUENCE [LARGE SCALE GENOMIC DNA]</scope>
    <source>
        <strain evidence="4 5">39A2</strain>
    </source>
</reference>
<keyword evidence="2" id="KW-0269">Exonuclease</keyword>
<dbReference type="Proteomes" id="UP000283627">
    <property type="component" value="Unassembled WGS sequence"/>
</dbReference>
<dbReference type="RefSeq" id="WP_123402637.1">
    <property type="nucleotide sequence ID" value="NZ_MOBP01000001.1"/>
</dbReference>
<dbReference type="InterPro" id="IPR036397">
    <property type="entry name" value="RNaseH_sf"/>
</dbReference>
<dbReference type="GO" id="GO:0003676">
    <property type="term" value="F:nucleic acid binding"/>
    <property type="evidence" value="ECO:0007669"/>
    <property type="project" value="InterPro"/>
</dbReference>
<accession>A0A423KSQ4</accession>
<evidence type="ECO:0000256" key="2">
    <source>
        <dbReference type="ARBA" id="ARBA00022839"/>
    </source>
</evidence>
<evidence type="ECO:0000256" key="1">
    <source>
        <dbReference type="ARBA" id="ARBA00022722"/>
    </source>
</evidence>
<dbReference type="Gene3D" id="3.30.420.10">
    <property type="entry name" value="Ribonuclease H-like superfamily/Ribonuclease H"/>
    <property type="match status" value="1"/>
</dbReference>
<dbReference type="CDD" id="cd06127">
    <property type="entry name" value="DEDDh"/>
    <property type="match status" value="1"/>
</dbReference>
<dbReference type="InterPro" id="IPR012337">
    <property type="entry name" value="RNaseH-like_sf"/>
</dbReference>
<proteinExistence type="predicted"/>
<dbReference type="OrthoDB" id="9803925at2"/>